<dbReference type="Pfam" id="PF01363">
    <property type="entry name" value="FYVE"/>
    <property type="match status" value="1"/>
</dbReference>
<keyword evidence="1" id="KW-0479">Metal-binding</keyword>
<keyword evidence="3" id="KW-0862">Zinc</keyword>
<feature type="compositionally biased region" description="Basic and acidic residues" evidence="5">
    <location>
        <begin position="525"/>
        <end position="536"/>
    </location>
</feature>
<dbReference type="PROSITE" id="PS50178">
    <property type="entry name" value="ZF_FYVE"/>
    <property type="match status" value="1"/>
</dbReference>
<feature type="compositionally biased region" description="Low complexity" evidence="5">
    <location>
        <begin position="411"/>
        <end position="427"/>
    </location>
</feature>
<dbReference type="GO" id="GO:0008270">
    <property type="term" value="F:zinc ion binding"/>
    <property type="evidence" value="ECO:0007669"/>
    <property type="project" value="UniProtKB-KW"/>
</dbReference>
<dbReference type="CDD" id="cd00065">
    <property type="entry name" value="FYVE_like_SF"/>
    <property type="match status" value="1"/>
</dbReference>
<evidence type="ECO:0000259" key="6">
    <source>
        <dbReference type="PROSITE" id="PS50178"/>
    </source>
</evidence>
<evidence type="ECO:0000313" key="7">
    <source>
        <dbReference type="EMBL" id="KAG7394719.1"/>
    </source>
</evidence>
<feature type="region of interest" description="Disordered" evidence="5">
    <location>
        <begin position="372"/>
        <end position="536"/>
    </location>
</feature>
<dbReference type="InterPro" id="IPR000306">
    <property type="entry name" value="Znf_FYVE"/>
</dbReference>
<evidence type="ECO:0000256" key="5">
    <source>
        <dbReference type="SAM" id="MobiDB-lite"/>
    </source>
</evidence>
<comment type="caution">
    <text evidence="7">The sequence shown here is derived from an EMBL/GenBank/DDBJ whole genome shotgun (WGS) entry which is preliminary data.</text>
</comment>
<evidence type="ECO:0000256" key="2">
    <source>
        <dbReference type="ARBA" id="ARBA00022771"/>
    </source>
</evidence>
<evidence type="ECO:0000256" key="1">
    <source>
        <dbReference type="ARBA" id="ARBA00022723"/>
    </source>
</evidence>
<dbReference type="InterPro" id="IPR017455">
    <property type="entry name" value="Znf_FYVE-rel"/>
</dbReference>
<reference evidence="7" key="1">
    <citation type="submission" date="2021-02" db="EMBL/GenBank/DDBJ databases">
        <authorList>
            <person name="Palmer J.M."/>
        </authorList>
    </citation>
    <scope>NUCLEOTIDE SEQUENCE</scope>
    <source>
        <strain evidence="7">SCRP23</strain>
    </source>
</reference>
<organism evidence="7 8">
    <name type="scientific">Phytophthora boehmeriae</name>
    <dbReference type="NCBI Taxonomy" id="109152"/>
    <lineage>
        <taxon>Eukaryota</taxon>
        <taxon>Sar</taxon>
        <taxon>Stramenopiles</taxon>
        <taxon>Oomycota</taxon>
        <taxon>Peronosporomycetes</taxon>
        <taxon>Peronosporales</taxon>
        <taxon>Peronosporaceae</taxon>
        <taxon>Phytophthora</taxon>
    </lineage>
</organism>
<feature type="compositionally biased region" description="Basic and acidic residues" evidence="5">
    <location>
        <begin position="469"/>
        <end position="481"/>
    </location>
</feature>
<proteinExistence type="predicted"/>
<feature type="domain" description="FYVE-type" evidence="6">
    <location>
        <begin position="296"/>
        <end position="367"/>
    </location>
</feature>
<name>A0A8T1WSI5_9STRA</name>
<keyword evidence="2 4" id="KW-0863">Zinc-finger</keyword>
<keyword evidence="8" id="KW-1185">Reference proteome</keyword>
<dbReference type="PANTHER" id="PTHR13510:SF44">
    <property type="entry name" value="RABENOSYN-5"/>
    <property type="match status" value="1"/>
</dbReference>
<evidence type="ECO:0000256" key="4">
    <source>
        <dbReference type="PROSITE-ProRule" id="PRU00091"/>
    </source>
</evidence>
<feature type="compositionally biased region" description="Polar residues" evidence="5">
    <location>
        <begin position="513"/>
        <end position="523"/>
    </location>
</feature>
<gene>
    <name evidence="7" type="ORF">PHYBOEH_004790</name>
</gene>
<dbReference type="InterPro" id="IPR052727">
    <property type="entry name" value="Rab4/Rab5_effector"/>
</dbReference>
<dbReference type="Proteomes" id="UP000693981">
    <property type="component" value="Unassembled WGS sequence"/>
</dbReference>
<dbReference type="AlphaFoldDB" id="A0A8T1WSI5"/>
<sequence length="631" mass="70600">MDNSRDARPSMLGIKSSTSSSRFPLAPNFFSTVNCTEEQHDFLAEQARRLSTDAIQTAKWAMSYEDGTNGWKLSNSQRHFRETGIRTYCRRRDAKDRNGQRQLEFRCMGKAQMTLDNCLTALYSDNTTDFHSNTMFLLENALDAVVLHALERKSDDKPHHYLGLNWLASRSPGLFAKNRDICFLRSMGTAVDSNKTKVGYEVTQSIELKECGSLENSLGLMRAKLSAVLLFKENTDTRSTNLLWQGSIGLTGHSSSKLVNFVHETFTSVVTNLNKFMEAKYMAQQVEGNKLQRMIIGERKHCYICNKRFSLVRTRYQCSACGENICKDCEVSSRAKAFNSDSFDVPTPTSSRPEVALFCKQCVSAARRDLHNHPDGARANPSFLLVDNNNLYPDTSADEGDPRQSTAGKVSNQSSSTSTSSLQKLSNARSSGGPAQRNSKRADKAPLFVGTTMDMSSASAVPISPLSIRTEREKRRSRLETDPMESYDGFDNQEYGVPLETDEYDPQEPVTRESASSYSSYMNTPDRRGSQESRDNDMANRLRELSQRAQEAYDVTKRNSCMMSDTSSAPRVSDLSAFKDLDKSIAEQADLLNVIGFVSTGRVLMENEQGSVRVSESSSIMSEDERFEVIT</sequence>
<protein>
    <recommendedName>
        <fullName evidence="6">FYVE-type domain-containing protein</fullName>
    </recommendedName>
</protein>
<dbReference type="PANTHER" id="PTHR13510">
    <property type="entry name" value="FYVE-FINGER-CONTAINING RAB5 EFFECTOR PROTEIN RABENOSYN-5-RELATED"/>
    <property type="match status" value="1"/>
</dbReference>
<evidence type="ECO:0000313" key="8">
    <source>
        <dbReference type="Proteomes" id="UP000693981"/>
    </source>
</evidence>
<accession>A0A8T1WSI5</accession>
<evidence type="ECO:0000256" key="3">
    <source>
        <dbReference type="ARBA" id="ARBA00022833"/>
    </source>
</evidence>
<dbReference type="OrthoDB" id="20035at2759"/>
<dbReference type="EMBL" id="JAGDFL010000252">
    <property type="protein sequence ID" value="KAG7394719.1"/>
    <property type="molecule type" value="Genomic_DNA"/>
</dbReference>